<proteinExistence type="predicted"/>
<dbReference type="GO" id="GO:0006654">
    <property type="term" value="P:phosphatidic acid biosynthetic process"/>
    <property type="evidence" value="ECO:0007669"/>
    <property type="project" value="TreeGrafter"/>
</dbReference>
<dbReference type="GO" id="GO:0003841">
    <property type="term" value="F:1-acylglycerol-3-phosphate O-acyltransferase activity"/>
    <property type="evidence" value="ECO:0007669"/>
    <property type="project" value="TreeGrafter"/>
</dbReference>
<dbReference type="CDD" id="cd07989">
    <property type="entry name" value="LPLAT_AGPAT-like"/>
    <property type="match status" value="1"/>
</dbReference>
<dbReference type="Pfam" id="PF01553">
    <property type="entry name" value="Acyltransferase"/>
    <property type="match status" value="1"/>
</dbReference>
<keyword evidence="2" id="KW-0808">Transferase</keyword>
<accession>A0A0A0D436</accession>
<evidence type="ECO:0000256" key="1">
    <source>
        <dbReference type="ARBA" id="ARBA00005189"/>
    </source>
</evidence>
<dbReference type="Proteomes" id="UP000029995">
    <property type="component" value="Unassembled WGS sequence"/>
</dbReference>
<evidence type="ECO:0000256" key="2">
    <source>
        <dbReference type="ARBA" id="ARBA00022679"/>
    </source>
</evidence>
<comment type="caution">
    <text evidence="5">The sequence shown here is derived from an EMBL/GenBank/DDBJ whole genome shotgun (WGS) entry which is preliminary data.</text>
</comment>
<dbReference type="EMBL" id="JANX01000261">
    <property type="protein sequence ID" value="KGM32800.1"/>
    <property type="molecule type" value="Genomic_DNA"/>
</dbReference>
<reference evidence="5 6" key="1">
    <citation type="submission" date="2014-01" db="EMBL/GenBank/DDBJ databases">
        <title>Genome sequence determination for a cystic fibrosis isolate, Inquilinus limosus.</title>
        <authorList>
            <person name="Pino M."/>
            <person name="Di Conza J."/>
            <person name="Gutkind G."/>
        </authorList>
    </citation>
    <scope>NUCLEOTIDE SEQUENCE [LARGE SCALE GENOMIC DNA]</scope>
    <source>
        <strain evidence="5 6">MP06</strain>
    </source>
</reference>
<gene>
    <name evidence="5" type="ORF">P409_19310</name>
</gene>
<name>A0A0A0D436_9PROT</name>
<organism evidence="5 6">
    <name type="scientific">Inquilinus limosus MP06</name>
    <dbReference type="NCBI Taxonomy" id="1398085"/>
    <lineage>
        <taxon>Bacteria</taxon>
        <taxon>Pseudomonadati</taxon>
        <taxon>Pseudomonadota</taxon>
        <taxon>Alphaproteobacteria</taxon>
        <taxon>Rhodospirillales</taxon>
        <taxon>Rhodospirillaceae</taxon>
        <taxon>Inquilinus</taxon>
    </lineage>
</organism>
<dbReference type="AlphaFoldDB" id="A0A0A0D436"/>
<feature type="domain" description="Phospholipid/glycerol acyltransferase" evidence="4">
    <location>
        <begin position="35"/>
        <end position="156"/>
    </location>
</feature>
<dbReference type="OrthoDB" id="9808424at2"/>
<dbReference type="InterPro" id="IPR002123">
    <property type="entry name" value="Plipid/glycerol_acylTrfase"/>
</dbReference>
<dbReference type="PANTHER" id="PTHR10434:SF11">
    <property type="entry name" value="1-ACYL-SN-GLYCEROL-3-PHOSPHATE ACYLTRANSFERASE"/>
    <property type="match status" value="1"/>
</dbReference>
<sequence>MWRLLFHWLVTKPAMLLFVGLHVRNPERLPMTGPAIIVANHNSHADTVALTSLFPSRILHKVRPVAAADYFMSSRAMAWFSTRCMGILPFDRHARERGEDPLTGCVEALDRGCILILFPEGSRGEPERLQRFKKGICHLARRRPDVPIVPVYLHGLGKVLPRGAFLPVPFFCDAFVGPPLADRPEDTDAFVEGLEAAMAKLVEGTRFPDWE</sequence>
<evidence type="ECO:0000256" key="3">
    <source>
        <dbReference type="ARBA" id="ARBA00023315"/>
    </source>
</evidence>
<keyword evidence="3" id="KW-0012">Acyltransferase</keyword>
<evidence type="ECO:0000313" key="6">
    <source>
        <dbReference type="Proteomes" id="UP000029995"/>
    </source>
</evidence>
<dbReference type="PANTHER" id="PTHR10434">
    <property type="entry name" value="1-ACYL-SN-GLYCEROL-3-PHOSPHATE ACYLTRANSFERASE"/>
    <property type="match status" value="1"/>
</dbReference>
<protein>
    <recommendedName>
        <fullName evidence="4">Phospholipid/glycerol acyltransferase domain-containing protein</fullName>
    </recommendedName>
</protein>
<evidence type="ECO:0000259" key="4">
    <source>
        <dbReference type="SMART" id="SM00563"/>
    </source>
</evidence>
<comment type="pathway">
    <text evidence="1">Lipid metabolism.</text>
</comment>
<evidence type="ECO:0000313" key="5">
    <source>
        <dbReference type="EMBL" id="KGM32800.1"/>
    </source>
</evidence>
<dbReference type="SMART" id="SM00563">
    <property type="entry name" value="PlsC"/>
    <property type="match status" value="1"/>
</dbReference>
<dbReference type="SUPFAM" id="SSF69593">
    <property type="entry name" value="Glycerol-3-phosphate (1)-acyltransferase"/>
    <property type="match status" value="1"/>
</dbReference>
<dbReference type="RefSeq" id="WP_034841752.1">
    <property type="nucleotide sequence ID" value="NZ_JANX01000261.1"/>
</dbReference>